<evidence type="ECO:0000256" key="1">
    <source>
        <dbReference type="SAM" id="MobiDB-lite"/>
    </source>
</evidence>
<evidence type="ECO:0000313" key="3">
    <source>
        <dbReference type="Proteomes" id="UP000006650"/>
    </source>
</evidence>
<evidence type="ECO:0000313" key="2">
    <source>
        <dbReference type="EMBL" id="ACU92477.1"/>
    </source>
</evidence>
<dbReference type="KEGG" id="coc:Coch_0922"/>
<dbReference type="HOGENOM" id="CLU_217506_0_0_10"/>
<dbReference type="Proteomes" id="UP000006650">
    <property type="component" value="Chromosome"/>
</dbReference>
<dbReference type="AlphaFoldDB" id="C7M9D1"/>
<sequence length="42" mass="4737">MGSNKNGFDRFSLLDKSDRLGVSEGNGDFQKEAGREFDEKRV</sequence>
<dbReference type="STRING" id="521097.Coch_0922"/>
<reference evidence="2 3" key="1">
    <citation type="journal article" date="2009" name="Stand. Genomic Sci.">
        <title>Complete genome sequence of Capnocytophaga ochracea type strain (VPI 2845).</title>
        <authorList>
            <person name="Mavrommatis K."/>
            <person name="Gronow S."/>
            <person name="Saunders E."/>
            <person name="Land M."/>
            <person name="Lapidus A."/>
            <person name="Copeland A."/>
            <person name="Glavina Del Rio T."/>
            <person name="Nolan M."/>
            <person name="Lucas S."/>
            <person name="Chen F."/>
            <person name="Tice H."/>
            <person name="Cheng J.F."/>
            <person name="Bruce D."/>
            <person name="Goodwin L."/>
            <person name="Pitluck S."/>
            <person name="Pati A."/>
            <person name="Ivanova N."/>
            <person name="Chen A."/>
            <person name="Palaniappan K."/>
            <person name="Chain P."/>
            <person name="Hauser L."/>
            <person name="Chang Y.J."/>
            <person name="Jeffries C.D."/>
            <person name="Brettin T."/>
            <person name="Detter J.C."/>
            <person name="Han C."/>
            <person name="Bristow J."/>
            <person name="Goker M."/>
            <person name="Rohde M."/>
            <person name="Eisen J.A."/>
            <person name="Markowitz V."/>
            <person name="Kyrpides N.C."/>
            <person name="Klenk H.P."/>
            <person name="Hugenholtz P."/>
        </authorList>
    </citation>
    <scope>NUCLEOTIDE SEQUENCE [LARGE SCALE GENOMIC DNA]</scope>
    <source>
        <strain evidence="3">ATCC 27872 / DSM 7271 / JCM 12966 / VPI 2845</strain>
    </source>
</reference>
<name>C7M9D1_CAPOD</name>
<feature type="region of interest" description="Disordered" evidence="1">
    <location>
        <begin position="18"/>
        <end position="42"/>
    </location>
</feature>
<protein>
    <submittedName>
        <fullName evidence="2">Uncharacterized protein</fullName>
    </submittedName>
</protein>
<gene>
    <name evidence="2" type="ordered locus">Coch_0922</name>
</gene>
<proteinExistence type="predicted"/>
<keyword evidence="3" id="KW-1185">Reference proteome</keyword>
<accession>C7M9D1</accession>
<dbReference type="EMBL" id="CP001632">
    <property type="protein sequence ID" value="ACU92477.1"/>
    <property type="molecule type" value="Genomic_DNA"/>
</dbReference>
<feature type="compositionally biased region" description="Basic and acidic residues" evidence="1">
    <location>
        <begin position="29"/>
        <end position="42"/>
    </location>
</feature>
<organism evidence="2 3">
    <name type="scientific">Capnocytophaga ochracea (strain ATCC 27872 / DSM 7271 / CCUG 9716 / JCM 12966 / NCTC 12371 / SS31 / VPI 2845)</name>
    <name type="common">Bacteroides ochraceus</name>
    <dbReference type="NCBI Taxonomy" id="521097"/>
    <lineage>
        <taxon>Bacteria</taxon>
        <taxon>Pseudomonadati</taxon>
        <taxon>Bacteroidota</taxon>
        <taxon>Flavobacteriia</taxon>
        <taxon>Flavobacteriales</taxon>
        <taxon>Flavobacteriaceae</taxon>
        <taxon>Capnocytophaga</taxon>
    </lineage>
</organism>